<feature type="domain" description="Inositolphosphotransferase Aur1/Ipt1" evidence="7">
    <location>
        <begin position="95"/>
        <end position="270"/>
    </location>
</feature>
<dbReference type="SUPFAM" id="SSF48317">
    <property type="entry name" value="Acid phosphatase/Vanadium-dependent haloperoxidase"/>
    <property type="match status" value="1"/>
</dbReference>
<evidence type="ECO:0000256" key="2">
    <source>
        <dbReference type="ARBA" id="ARBA00022692"/>
    </source>
</evidence>
<keyword evidence="3 6" id="KW-1133">Transmembrane helix</keyword>
<sequence length="290" mass="30785">MTVVRSTGPLDLDLAPPQGHRTSRRATRHGPIAQLLIAWSPLSLLLLAYAVAGWVSAPLHADGVAAGSRNRIGAALHTTAPADADRWLFGTLPSSWLQERLHDGGAHWYDAVGALVYATHFVAIPVLTAVVWFALRACFTRWLVTLLAFTLVGIGGYVVYPASPPWMTYGDGPHGVQRLSALGWEQLHLQPVADLLGLAQGISNPVAAMPSLHAGSALLVTLFLWPVVGRAARAALAAYVLLMGLTLVYTGEHYVVDVLAGWATAVVAVLTGALVARAVSRRRAPTAPRT</sequence>
<comment type="caution">
    <text evidence="8">The sequence shown here is derived from an EMBL/GenBank/DDBJ whole genome shotgun (WGS) entry which is preliminary data.</text>
</comment>
<evidence type="ECO:0000256" key="5">
    <source>
        <dbReference type="SAM" id="MobiDB-lite"/>
    </source>
</evidence>
<evidence type="ECO:0000256" key="6">
    <source>
        <dbReference type="SAM" id="Phobius"/>
    </source>
</evidence>
<name>A0A6L7F081_9ACTN</name>
<dbReference type="GO" id="GO:0016020">
    <property type="term" value="C:membrane"/>
    <property type="evidence" value="ECO:0007669"/>
    <property type="project" value="UniProtKB-SubCell"/>
</dbReference>
<evidence type="ECO:0000256" key="3">
    <source>
        <dbReference type="ARBA" id="ARBA00022989"/>
    </source>
</evidence>
<evidence type="ECO:0000313" key="8">
    <source>
        <dbReference type="EMBL" id="MXG91588.1"/>
    </source>
</evidence>
<dbReference type="RefSeq" id="WP_160879516.1">
    <property type="nucleotide sequence ID" value="NZ_WUEK01000013.1"/>
</dbReference>
<reference evidence="8 9" key="1">
    <citation type="submission" date="2019-12" db="EMBL/GenBank/DDBJ databases">
        <authorList>
            <person name="Kun Z."/>
        </authorList>
    </citation>
    <scope>NUCLEOTIDE SEQUENCE [LARGE SCALE GENOMIC DNA]</scope>
    <source>
        <strain evidence="8 9">YIM 123512</strain>
    </source>
</reference>
<evidence type="ECO:0000256" key="4">
    <source>
        <dbReference type="ARBA" id="ARBA00023136"/>
    </source>
</evidence>
<dbReference type="Pfam" id="PF14378">
    <property type="entry name" value="PAP2_3"/>
    <property type="match status" value="1"/>
</dbReference>
<accession>A0A6L7F081</accession>
<feature type="transmembrane region" description="Helical" evidence="6">
    <location>
        <begin position="142"/>
        <end position="160"/>
    </location>
</feature>
<feature type="transmembrane region" description="Helical" evidence="6">
    <location>
        <begin position="258"/>
        <end position="279"/>
    </location>
</feature>
<feature type="transmembrane region" description="Helical" evidence="6">
    <location>
        <begin position="32"/>
        <end position="52"/>
    </location>
</feature>
<proteinExistence type="predicted"/>
<dbReference type="InterPro" id="IPR026841">
    <property type="entry name" value="Aur1/Ipt1"/>
</dbReference>
<dbReference type="CDD" id="cd03386">
    <property type="entry name" value="PAP2_Aur1_like"/>
    <property type="match status" value="1"/>
</dbReference>
<gene>
    <name evidence="8" type="ORF">GRQ65_18745</name>
</gene>
<feature type="region of interest" description="Disordered" evidence="5">
    <location>
        <begin position="1"/>
        <end position="26"/>
    </location>
</feature>
<protein>
    <submittedName>
        <fullName evidence="8">Phosphatase PAP2 family protein</fullName>
    </submittedName>
</protein>
<feature type="transmembrane region" description="Helical" evidence="6">
    <location>
        <begin position="114"/>
        <end position="135"/>
    </location>
</feature>
<keyword evidence="2 6" id="KW-0812">Transmembrane</keyword>
<evidence type="ECO:0000256" key="1">
    <source>
        <dbReference type="ARBA" id="ARBA00004141"/>
    </source>
</evidence>
<dbReference type="EMBL" id="WUEK01000013">
    <property type="protein sequence ID" value="MXG91588.1"/>
    <property type="molecule type" value="Genomic_DNA"/>
</dbReference>
<dbReference type="PANTHER" id="PTHR31310:SF7">
    <property type="entry name" value="PA-PHOSPHATASE RELATED-FAMILY PROTEIN DDB_G0268928"/>
    <property type="match status" value="1"/>
</dbReference>
<keyword evidence="9" id="KW-1185">Reference proteome</keyword>
<dbReference type="InterPro" id="IPR052185">
    <property type="entry name" value="IPC_Synthase-Related"/>
</dbReference>
<evidence type="ECO:0000259" key="7">
    <source>
        <dbReference type="Pfam" id="PF14378"/>
    </source>
</evidence>
<dbReference type="PANTHER" id="PTHR31310">
    <property type="match status" value="1"/>
</dbReference>
<evidence type="ECO:0000313" key="9">
    <source>
        <dbReference type="Proteomes" id="UP000473325"/>
    </source>
</evidence>
<organism evidence="8 9">
    <name type="scientific">Nocardioides flavescens</name>
    <dbReference type="NCBI Taxonomy" id="2691959"/>
    <lineage>
        <taxon>Bacteria</taxon>
        <taxon>Bacillati</taxon>
        <taxon>Actinomycetota</taxon>
        <taxon>Actinomycetes</taxon>
        <taxon>Propionibacteriales</taxon>
        <taxon>Nocardioidaceae</taxon>
        <taxon>Nocardioides</taxon>
    </lineage>
</organism>
<dbReference type="Gene3D" id="1.20.144.10">
    <property type="entry name" value="Phosphatidic acid phosphatase type 2/haloperoxidase"/>
    <property type="match status" value="1"/>
</dbReference>
<comment type="subcellular location">
    <subcellularLocation>
        <location evidence="1">Membrane</location>
        <topology evidence="1">Multi-pass membrane protein</topology>
    </subcellularLocation>
</comment>
<dbReference type="InterPro" id="IPR036938">
    <property type="entry name" value="PAP2/HPO_sf"/>
</dbReference>
<dbReference type="AlphaFoldDB" id="A0A6L7F081"/>
<feature type="transmembrane region" description="Helical" evidence="6">
    <location>
        <begin position="206"/>
        <end position="227"/>
    </location>
</feature>
<dbReference type="Proteomes" id="UP000473325">
    <property type="component" value="Unassembled WGS sequence"/>
</dbReference>
<feature type="transmembrane region" description="Helical" evidence="6">
    <location>
        <begin position="234"/>
        <end position="252"/>
    </location>
</feature>
<keyword evidence="4 6" id="KW-0472">Membrane</keyword>